<organism evidence="2 3">
    <name type="scientific">Macrophomina phaseolina</name>
    <dbReference type="NCBI Taxonomy" id="35725"/>
    <lineage>
        <taxon>Eukaryota</taxon>
        <taxon>Fungi</taxon>
        <taxon>Dikarya</taxon>
        <taxon>Ascomycota</taxon>
        <taxon>Pezizomycotina</taxon>
        <taxon>Dothideomycetes</taxon>
        <taxon>Dothideomycetes incertae sedis</taxon>
        <taxon>Botryosphaeriales</taxon>
        <taxon>Botryosphaeriaceae</taxon>
        <taxon>Macrophomina</taxon>
    </lineage>
</organism>
<sequence>MPSSMNHFRSSIIQHSIILVIVAVVGGVVGSGTGSRSESDAVKVLGTTALASVSYKQADATNQYRVYFQAESGDLYQSVWSSGTKRWKTSPLRTSDATNVTEEPVAKLGTPLAAHIYGSVETDYYEYHLFFLDAANRIWGLVSEDPDDIWKFSAENAIRGDYTTASYSKLASYGRQCGGNCGNATSIVIWQSDDDNIWLAGYQPEIGWLAFANDAELDSPPVQGTAISTLSMGADEGLMSIYINTGRPTELHFNRTDGWASNGTLDGGTLQSDAAIAALITNYDTADAGTAEVNVIATKPGSSGGVSLWLNGTFDSSWLNSDVEPPFSSVSNSSAITSNQAGMVYAMERGKIAEWRWEDSNSSYIRVGIVETHL</sequence>
<reference evidence="2 3" key="1">
    <citation type="journal article" date="2021" name="Nat. Commun.">
        <title>Genetic determinants of endophytism in the Arabidopsis root mycobiome.</title>
        <authorList>
            <person name="Mesny F."/>
            <person name="Miyauchi S."/>
            <person name="Thiergart T."/>
            <person name="Pickel B."/>
            <person name="Atanasova L."/>
            <person name="Karlsson M."/>
            <person name="Huettel B."/>
            <person name="Barry K.W."/>
            <person name="Haridas S."/>
            <person name="Chen C."/>
            <person name="Bauer D."/>
            <person name="Andreopoulos W."/>
            <person name="Pangilinan J."/>
            <person name="LaButti K."/>
            <person name="Riley R."/>
            <person name="Lipzen A."/>
            <person name="Clum A."/>
            <person name="Drula E."/>
            <person name="Henrissat B."/>
            <person name="Kohler A."/>
            <person name="Grigoriev I.V."/>
            <person name="Martin F.M."/>
            <person name="Hacquard S."/>
        </authorList>
    </citation>
    <scope>NUCLEOTIDE SEQUENCE [LARGE SCALE GENOMIC DNA]</scope>
    <source>
        <strain evidence="2 3">MPI-SDFR-AT-0080</strain>
    </source>
</reference>
<evidence type="ECO:0000313" key="3">
    <source>
        <dbReference type="Proteomes" id="UP000774617"/>
    </source>
</evidence>
<keyword evidence="3" id="KW-1185">Reference proteome</keyword>
<comment type="caution">
    <text evidence="2">The sequence shown here is derived from an EMBL/GenBank/DDBJ whole genome shotgun (WGS) entry which is preliminary data.</text>
</comment>
<dbReference type="Proteomes" id="UP000774617">
    <property type="component" value="Unassembled WGS sequence"/>
</dbReference>
<gene>
    <name evidence="2" type="ORF">B0J12DRAFT_671254</name>
</gene>
<dbReference type="SUPFAM" id="SSF89372">
    <property type="entry name" value="Fucose-specific lectin"/>
    <property type="match status" value="1"/>
</dbReference>
<dbReference type="Gene3D" id="2.120.10.70">
    <property type="entry name" value="Fucose-specific lectin"/>
    <property type="match status" value="1"/>
</dbReference>
<evidence type="ECO:0000313" key="2">
    <source>
        <dbReference type="EMBL" id="KAH7043946.1"/>
    </source>
</evidence>
<keyword evidence="1" id="KW-0812">Transmembrane</keyword>
<protein>
    <recommendedName>
        <fullName evidence="4">Fucose-specific lectin</fullName>
    </recommendedName>
</protein>
<keyword evidence="1" id="KW-0472">Membrane</keyword>
<name>A0ABQ8G3T7_9PEZI</name>
<proteinExistence type="predicted"/>
<evidence type="ECO:0000256" key="1">
    <source>
        <dbReference type="SAM" id="Phobius"/>
    </source>
</evidence>
<evidence type="ECO:0008006" key="4">
    <source>
        <dbReference type="Google" id="ProtNLM"/>
    </source>
</evidence>
<dbReference type="EMBL" id="JAGTJR010000021">
    <property type="protein sequence ID" value="KAH7043946.1"/>
    <property type="molecule type" value="Genomic_DNA"/>
</dbReference>
<keyword evidence="1" id="KW-1133">Transmembrane helix</keyword>
<accession>A0ABQ8G3T7</accession>
<feature type="transmembrane region" description="Helical" evidence="1">
    <location>
        <begin position="12"/>
        <end position="30"/>
    </location>
</feature>